<dbReference type="EMBL" id="QZCG01000021">
    <property type="protein sequence ID" value="RJE82001.1"/>
    <property type="molecule type" value="Genomic_DNA"/>
</dbReference>
<dbReference type="Gene3D" id="3.30.565.10">
    <property type="entry name" value="Histidine kinase-like ATPase, C-terminal domain"/>
    <property type="match status" value="1"/>
</dbReference>
<keyword evidence="2" id="KW-1185">Reference proteome</keyword>
<proteinExistence type="predicted"/>
<dbReference type="OrthoDB" id="9813438at2"/>
<dbReference type="Pfam" id="PF13589">
    <property type="entry name" value="HATPase_c_3"/>
    <property type="match status" value="1"/>
</dbReference>
<reference evidence="2" key="1">
    <citation type="submission" date="2018-09" db="EMBL/GenBank/DDBJ databases">
        <title>Acidovorax cavernicola nov. sp. isolated from Gruta de las Maravillas (Aracena, Spain).</title>
        <authorList>
            <person name="Jurado V."/>
            <person name="Gutierrez-Patricio S."/>
            <person name="Gonzalez-Pimentel J.L."/>
            <person name="Miller A.Z."/>
            <person name="Laiz L."/>
            <person name="Saiz-Jimenez C."/>
        </authorList>
    </citation>
    <scope>NUCLEOTIDE SEQUENCE [LARGE SCALE GENOMIC DNA]</scope>
    <source>
        <strain evidence="2">1011MAR3C25</strain>
    </source>
</reference>
<dbReference type="InterPro" id="IPR036890">
    <property type="entry name" value="HATPase_C_sf"/>
</dbReference>
<gene>
    <name evidence="1" type="ORF">D3P04_21835</name>
</gene>
<name>A0A418SM34_9RHOB</name>
<evidence type="ECO:0000313" key="1">
    <source>
        <dbReference type="EMBL" id="RJE82001.1"/>
    </source>
</evidence>
<dbReference type="GO" id="GO:0016301">
    <property type="term" value="F:kinase activity"/>
    <property type="evidence" value="ECO:0007669"/>
    <property type="project" value="UniProtKB-KW"/>
</dbReference>
<organism evidence="1 2">
    <name type="scientific">Paracoccus onubensis</name>
    <dbReference type="NCBI Taxonomy" id="1675788"/>
    <lineage>
        <taxon>Bacteria</taxon>
        <taxon>Pseudomonadati</taxon>
        <taxon>Pseudomonadota</taxon>
        <taxon>Alphaproteobacteria</taxon>
        <taxon>Rhodobacterales</taxon>
        <taxon>Paracoccaceae</taxon>
        <taxon>Paracoccus</taxon>
    </lineage>
</organism>
<dbReference type="SUPFAM" id="SSF55874">
    <property type="entry name" value="ATPase domain of HSP90 chaperone/DNA topoisomerase II/histidine kinase"/>
    <property type="match status" value="1"/>
</dbReference>
<dbReference type="Proteomes" id="UP000284202">
    <property type="component" value="Unassembled WGS sequence"/>
</dbReference>
<sequence>MSKASYFVDGTPQKRIFRSIIADYSLQTSVCELIDNAIDHWTAMGRKDGLHVRLFLNVDRQLITVRDNAGGVPINQIQFLIAPGASRDEVGHHFIGNFGVGGKRAGIALGQRVEVSTRYRDQQTFRFTFSDDWLAKDTWEIEVEPVSEIGEGTTNVAISSLRQGFSYQEVDVLKRRLAEIYAMFVGHDCQISVNGDPVGKTEFGLWAFPPDHKPKTSQFSIRPSDNEVVEVTITGGLIRDRDPVEENYGVYIYCNNRLIVAHEKALEVGFYKGEAGVPHPDASLARVIVELTGPPELMPWISNKSGINWSHPTFLEVRQRVVALTSHFVKISRRLKNVREEQVFAYQSGDVESINLDGDGTGKRVVDLPLPRGRKKAYPDLILENNYDVTMAQPWTLGLVEAMGVADSVSRKRLQTKNRISLIILDSNLEIALKEFIVHRADLFRPDKFNDSKIADLFKRRHEVINTVKPHLSTEEPVWDKVRHYYDRRNKLVHERATLQITDVELADYREVVERILSELFDLNF</sequence>
<evidence type="ECO:0000313" key="2">
    <source>
        <dbReference type="Proteomes" id="UP000284202"/>
    </source>
</evidence>
<protein>
    <submittedName>
        <fullName evidence="1">Histidine kinase</fullName>
    </submittedName>
</protein>
<keyword evidence="1" id="KW-0808">Transferase</keyword>
<dbReference type="RefSeq" id="WP_119751999.1">
    <property type="nucleotide sequence ID" value="NZ_QZCG01000021.1"/>
</dbReference>
<accession>A0A418SM34</accession>
<comment type="caution">
    <text evidence="1">The sequence shown here is derived from an EMBL/GenBank/DDBJ whole genome shotgun (WGS) entry which is preliminary data.</text>
</comment>
<keyword evidence="1" id="KW-0418">Kinase</keyword>
<dbReference type="AlphaFoldDB" id="A0A418SM34"/>